<keyword evidence="2" id="KW-1133">Transmembrane helix</keyword>
<name>A0A6M6E712_PRIMG</name>
<sequence length="337" mass="37039">MDILEQFGLNKDQAVLLFSMQRSLVQADIEIEKNKSLKQKKVEWLLIWENGIEDLLSQSSNRVTLIREELAVLEKCKDVVNNCENVKTPLYLILLELSLFVPYFPMEGFKRKLYERILMNEKIANYNLRRFSKFLDIDEEFINRYKKSFKQSVRSLSGFYTKMLIGAGLGAVLIAITAGLATPFVATTVAPAGLAGAAAINAGLAALGGGAIAAGGFGIAGGISVIVGGGSIFGALSGMALGAMLGNSADFALREGAKLEVIMRDIILLAQRDIRFAQEMIKGQKEVIKKLEIELTDLKFSETENKKQIKNLAKAIDYLRNSLKNSEKALLENAHTN</sequence>
<protein>
    <submittedName>
        <fullName evidence="3">Uncharacterized protein</fullName>
    </submittedName>
</protein>
<geneLocation type="plasmid" evidence="4">
    <name>pfdu301c</name>
</geneLocation>
<keyword evidence="3" id="KW-0614">Plasmid</keyword>
<dbReference type="EMBL" id="CP045275">
    <property type="protein sequence ID" value="QJX81284.1"/>
    <property type="molecule type" value="Genomic_DNA"/>
</dbReference>
<dbReference type="Proteomes" id="UP000501076">
    <property type="component" value="Plasmid pFDU301C"/>
</dbReference>
<evidence type="ECO:0000256" key="2">
    <source>
        <dbReference type="SAM" id="Phobius"/>
    </source>
</evidence>
<proteinExistence type="predicted"/>
<accession>A0A6M6E712</accession>
<organism evidence="3 4">
    <name type="scientific">Priestia megaterium</name>
    <name type="common">Bacillus megaterium</name>
    <dbReference type="NCBI Taxonomy" id="1404"/>
    <lineage>
        <taxon>Bacteria</taxon>
        <taxon>Bacillati</taxon>
        <taxon>Bacillota</taxon>
        <taxon>Bacilli</taxon>
        <taxon>Bacillales</taxon>
        <taxon>Bacillaceae</taxon>
        <taxon>Priestia</taxon>
    </lineage>
</organism>
<keyword evidence="2" id="KW-0812">Transmembrane</keyword>
<evidence type="ECO:0000313" key="3">
    <source>
        <dbReference type="EMBL" id="QJX81284.1"/>
    </source>
</evidence>
<dbReference type="AlphaFoldDB" id="A0A6M6E712"/>
<feature type="transmembrane region" description="Helical" evidence="2">
    <location>
        <begin position="164"/>
        <end position="186"/>
    </location>
</feature>
<feature type="coiled-coil region" evidence="1">
    <location>
        <begin position="274"/>
        <end position="329"/>
    </location>
</feature>
<feature type="transmembrane region" description="Helical" evidence="2">
    <location>
        <begin position="225"/>
        <end position="245"/>
    </location>
</feature>
<keyword evidence="2" id="KW-0472">Membrane</keyword>
<reference evidence="3 4" key="1">
    <citation type="submission" date="2019-10" db="EMBL/GenBank/DDBJ databases">
        <title>Complete genome sequences for adaption low water activity.</title>
        <authorList>
            <person name="Zhao L."/>
            <person name="Zhong J."/>
        </authorList>
    </citation>
    <scope>NUCLEOTIDE SEQUENCE [LARGE SCALE GENOMIC DNA]</scope>
    <source>
        <strain evidence="3 4">FDU301</strain>
        <plasmid evidence="4">pfdu301c</plasmid>
    </source>
</reference>
<evidence type="ECO:0000256" key="1">
    <source>
        <dbReference type="SAM" id="Coils"/>
    </source>
</evidence>
<evidence type="ECO:0000313" key="4">
    <source>
        <dbReference type="Proteomes" id="UP000501076"/>
    </source>
</evidence>
<keyword evidence="1" id="KW-0175">Coiled coil</keyword>
<dbReference type="RefSeq" id="WP_171779257.1">
    <property type="nucleotide sequence ID" value="NZ_CP045275.1"/>
</dbReference>
<feature type="transmembrane region" description="Helical" evidence="2">
    <location>
        <begin position="192"/>
        <end position="213"/>
    </location>
</feature>
<gene>
    <name evidence="3" type="ORF">FDZ14_34845</name>
</gene>